<keyword evidence="4" id="KW-0934">Plastid</keyword>
<evidence type="ECO:0000256" key="6">
    <source>
        <dbReference type="ARBA" id="ARBA00022946"/>
    </source>
</evidence>
<dbReference type="CDD" id="cd11326">
    <property type="entry name" value="AmyAc_Glg_debranch"/>
    <property type="match status" value="1"/>
</dbReference>
<dbReference type="SUPFAM" id="SSF51445">
    <property type="entry name" value="(Trans)glycosidases"/>
    <property type="match status" value="1"/>
</dbReference>
<dbReference type="OrthoDB" id="204980at2759"/>
<dbReference type="SUPFAM" id="SSF51011">
    <property type="entry name" value="Glycosyl hydrolase domain"/>
    <property type="match status" value="1"/>
</dbReference>
<feature type="region of interest" description="Disordered" evidence="9">
    <location>
        <begin position="1"/>
        <end position="27"/>
    </location>
</feature>
<evidence type="ECO:0000259" key="10">
    <source>
        <dbReference type="SMART" id="SM00642"/>
    </source>
</evidence>
<accession>A0A1Y1IIL0</accession>
<dbReference type="SMART" id="SM00642">
    <property type="entry name" value="Aamy"/>
    <property type="match status" value="1"/>
</dbReference>
<comment type="catalytic activity">
    <reaction evidence="7">
        <text>Hydrolysis of (1-&gt;6)-alpha-D-glucosidic branch linkages in glycogen, amylopectin and their beta-limit dextrins.</text>
        <dbReference type="EC" id="3.2.1.68"/>
    </reaction>
</comment>
<comment type="similarity">
    <text evidence="2">Belongs to the glycosyl hydrolase 13 family.</text>
</comment>
<proteinExistence type="inferred from homology"/>
<name>A0A1Y1IIL0_KLENI</name>
<dbReference type="AlphaFoldDB" id="A0A1Y1IIL0"/>
<evidence type="ECO:0000256" key="9">
    <source>
        <dbReference type="SAM" id="MobiDB-lite"/>
    </source>
</evidence>
<dbReference type="Proteomes" id="UP000054558">
    <property type="component" value="Unassembled WGS sequence"/>
</dbReference>
<dbReference type="InterPro" id="IPR017853">
    <property type="entry name" value="GH"/>
</dbReference>
<dbReference type="InterPro" id="IPR006047">
    <property type="entry name" value="GH13_cat_dom"/>
</dbReference>
<dbReference type="InterPro" id="IPR013783">
    <property type="entry name" value="Ig-like_fold"/>
</dbReference>
<sequence>MTMVQISSDGFKKPAQNPVLLDPTAGPRRYSTLQQSDGRDFGNGLNVLYDTPQRGAASPLGASLAQGRVGVNFAITTDGADTVSLCLFTEGDLQNGTVTAEVPLDPLINRTGDVWHVLLPALSKNLLYGWRVGGPFLPEDGQRFDETKIMLDPYAKAVVSRSQYGIPGGDGNCWPQLAGAVPDQEDEFDWEGDIAPNIAQKDLIIYEMHVRGFTRHESSGTSAPGTYQGLIERLPHLKQLGINAIELMPVHEFNELEYYAYNSVMNDYKMNFWGYSTVNFFSPMTRYAASGTANRGWDAVTEFKTMVKECHKQGIEVIMDVVFNHSAEGNEMGPTISFRGLANKVYYMVAPQGEFYNYSGCGNTLNINHPVVRQFIVDCLRYWVLEMHVDGFRFDLGSIFTRASGTWERSEVFGTSEETDIVTTGTPLNEPPLVDMISNDGVLRGVKLIAEPWDCGGLYQVGSFPHWGVWSEWNGRFRDVVRMFVKGTDGQAGDFAQCLCGSPHIYQAGGRKPKHSVNFVTAHDGFTLNDLVSYNEKHNDANGERNMDGESHNLSWNCGAEGEHVTRQVQTLRQRQMRNLVMALLLAQGVPMITMGDEYGHTKGGNNNTYCHDSAVNYFRWDKLEKDTTGFVRFFKLMVKLRRDNAVFRMEDYPSDWNLDWHGHGPGAPDWSETSRFIAYSLRRENKGDLYVAFNASHLPVMVTLPEHWSCKWVPIVDTAKFAPYDFLADDVPDRKIATEQYAGLLRAHTYPMLGYSAIILESVLDSYDEMPAAVHTTTSSKETSAASSVKEAAL</sequence>
<evidence type="ECO:0000313" key="11">
    <source>
        <dbReference type="EMBL" id="GAQ88556.1"/>
    </source>
</evidence>
<dbReference type="Pfam" id="PF02922">
    <property type="entry name" value="CBM_48"/>
    <property type="match status" value="1"/>
</dbReference>
<dbReference type="Gene3D" id="2.60.40.10">
    <property type="entry name" value="Immunoglobulins"/>
    <property type="match status" value="1"/>
</dbReference>
<reference evidence="11 12" key="1">
    <citation type="journal article" date="2014" name="Nat. Commun.">
        <title>Klebsormidium flaccidum genome reveals primary factors for plant terrestrial adaptation.</title>
        <authorList>
            <person name="Hori K."/>
            <person name="Maruyama F."/>
            <person name="Fujisawa T."/>
            <person name="Togashi T."/>
            <person name="Yamamoto N."/>
            <person name="Seo M."/>
            <person name="Sato S."/>
            <person name="Yamada T."/>
            <person name="Mori H."/>
            <person name="Tajima N."/>
            <person name="Moriyama T."/>
            <person name="Ikeuchi M."/>
            <person name="Watanabe M."/>
            <person name="Wada H."/>
            <person name="Kobayashi K."/>
            <person name="Saito M."/>
            <person name="Masuda T."/>
            <person name="Sasaki-Sekimoto Y."/>
            <person name="Mashiguchi K."/>
            <person name="Awai K."/>
            <person name="Shimojima M."/>
            <person name="Masuda S."/>
            <person name="Iwai M."/>
            <person name="Nobusawa T."/>
            <person name="Narise T."/>
            <person name="Kondo S."/>
            <person name="Saito H."/>
            <person name="Sato R."/>
            <person name="Murakawa M."/>
            <person name="Ihara Y."/>
            <person name="Oshima-Yamada Y."/>
            <person name="Ohtaka K."/>
            <person name="Satoh M."/>
            <person name="Sonobe K."/>
            <person name="Ishii M."/>
            <person name="Ohtani R."/>
            <person name="Kanamori-Sato M."/>
            <person name="Honoki R."/>
            <person name="Miyazaki D."/>
            <person name="Mochizuki H."/>
            <person name="Umetsu J."/>
            <person name="Higashi K."/>
            <person name="Shibata D."/>
            <person name="Kamiya Y."/>
            <person name="Sato N."/>
            <person name="Nakamura Y."/>
            <person name="Tabata S."/>
            <person name="Ida S."/>
            <person name="Kurokawa K."/>
            <person name="Ohta H."/>
        </authorList>
    </citation>
    <scope>NUCLEOTIDE SEQUENCE [LARGE SCALE GENOMIC DNA]</scope>
    <source>
        <strain evidence="11 12">NIES-2285</strain>
    </source>
</reference>
<dbReference type="STRING" id="105231.A0A1Y1IIL0"/>
<dbReference type="Gene3D" id="2.60.40.1180">
    <property type="entry name" value="Golgi alpha-mannosidase II"/>
    <property type="match status" value="1"/>
</dbReference>
<dbReference type="CDD" id="cd02856">
    <property type="entry name" value="E_set_GDE_Isoamylase_N"/>
    <property type="match status" value="1"/>
</dbReference>
<dbReference type="Gene3D" id="3.20.20.80">
    <property type="entry name" value="Glycosidases"/>
    <property type="match status" value="1"/>
</dbReference>
<dbReference type="GO" id="GO:0005975">
    <property type="term" value="P:carbohydrate metabolic process"/>
    <property type="evidence" value="ECO:0007669"/>
    <property type="project" value="InterPro"/>
</dbReference>
<dbReference type="InterPro" id="IPR004193">
    <property type="entry name" value="Glyco_hydro_13_N"/>
</dbReference>
<comment type="subcellular location">
    <subcellularLocation>
        <location evidence="1">Plastid</location>
        <location evidence="1">Chloroplast</location>
    </subcellularLocation>
</comment>
<evidence type="ECO:0000256" key="3">
    <source>
        <dbReference type="ARBA" id="ARBA00022528"/>
    </source>
</evidence>
<dbReference type="GO" id="GO:0009507">
    <property type="term" value="C:chloroplast"/>
    <property type="evidence" value="ECO:0007669"/>
    <property type="project" value="UniProtKB-SubCell"/>
</dbReference>
<keyword evidence="5" id="KW-0378">Hydrolase</keyword>
<feature type="domain" description="Glycosyl hydrolase family 13 catalytic" evidence="10">
    <location>
        <begin position="207"/>
        <end position="642"/>
    </location>
</feature>
<dbReference type="Pfam" id="PF00128">
    <property type="entry name" value="Alpha-amylase"/>
    <property type="match status" value="1"/>
</dbReference>
<keyword evidence="12" id="KW-1185">Reference proteome</keyword>
<organism evidence="11 12">
    <name type="scientific">Klebsormidium nitens</name>
    <name type="common">Green alga</name>
    <name type="synonym">Ulothrix nitens</name>
    <dbReference type="NCBI Taxonomy" id="105231"/>
    <lineage>
        <taxon>Eukaryota</taxon>
        <taxon>Viridiplantae</taxon>
        <taxon>Streptophyta</taxon>
        <taxon>Klebsormidiophyceae</taxon>
        <taxon>Klebsormidiales</taxon>
        <taxon>Klebsormidiaceae</taxon>
        <taxon>Klebsormidium</taxon>
    </lineage>
</organism>
<dbReference type="GO" id="GO:0019156">
    <property type="term" value="F:isoamylase activity"/>
    <property type="evidence" value="ECO:0007669"/>
    <property type="project" value="UniProtKB-EC"/>
</dbReference>
<evidence type="ECO:0000313" key="12">
    <source>
        <dbReference type="Proteomes" id="UP000054558"/>
    </source>
</evidence>
<dbReference type="InterPro" id="IPR048650">
    <property type="entry name" value="ISOA1-3-like_C"/>
</dbReference>
<dbReference type="InterPro" id="IPR044505">
    <property type="entry name" value="GlgX_Isoamylase_N_E_set"/>
</dbReference>
<gene>
    <name evidence="11" type="ORF">KFL_004390040</name>
</gene>
<dbReference type="FunFam" id="3.20.20.80:FF:000054">
    <property type="entry name" value="Glycogen debranching enzyme"/>
    <property type="match status" value="1"/>
</dbReference>
<evidence type="ECO:0000256" key="7">
    <source>
        <dbReference type="ARBA" id="ARBA00051664"/>
    </source>
</evidence>
<evidence type="ECO:0000256" key="4">
    <source>
        <dbReference type="ARBA" id="ARBA00022640"/>
    </source>
</evidence>
<dbReference type="SUPFAM" id="SSF81296">
    <property type="entry name" value="E set domains"/>
    <property type="match status" value="1"/>
</dbReference>
<protein>
    <recommendedName>
        <fullName evidence="8">isoamylase</fullName>
        <ecNumber evidence="8">3.2.1.68</ecNumber>
    </recommendedName>
</protein>
<evidence type="ECO:0000256" key="1">
    <source>
        <dbReference type="ARBA" id="ARBA00004229"/>
    </source>
</evidence>
<evidence type="ECO:0000256" key="5">
    <source>
        <dbReference type="ARBA" id="ARBA00022801"/>
    </source>
</evidence>
<dbReference type="PANTHER" id="PTHR43002">
    <property type="entry name" value="GLYCOGEN DEBRANCHING ENZYME"/>
    <property type="match status" value="1"/>
</dbReference>
<dbReference type="Pfam" id="PF21156">
    <property type="entry name" value="ISOA1-3_C"/>
    <property type="match status" value="1"/>
</dbReference>
<dbReference type="InterPro" id="IPR014756">
    <property type="entry name" value="Ig_E-set"/>
</dbReference>
<dbReference type="EC" id="3.2.1.68" evidence="8"/>
<keyword evidence="6" id="KW-0809">Transit peptide</keyword>
<dbReference type="EMBL" id="DF237388">
    <property type="protein sequence ID" value="GAQ88556.1"/>
    <property type="molecule type" value="Genomic_DNA"/>
</dbReference>
<keyword evidence="3" id="KW-0150">Chloroplast</keyword>
<evidence type="ECO:0000256" key="8">
    <source>
        <dbReference type="ARBA" id="ARBA00066531"/>
    </source>
</evidence>
<evidence type="ECO:0000256" key="2">
    <source>
        <dbReference type="ARBA" id="ARBA00008061"/>
    </source>
</evidence>
<dbReference type="OMA" id="HAFVNDQ"/>
<dbReference type="InterPro" id="IPR013780">
    <property type="entry name" value="Glyco_hydro_b"/>
</dbReference>